<dbReference type="PANTHER" id="PTHR10928">
    <property type="entry name" value="SUPPRESSOR OF FUSED"/>
    <property type="match status" value="1"/>
</dbReference>
<reference evidence="2 3" key="1">
    <citation type="submission" date="2020-04" db="EMBL/GenBank/DDBJ databases">
        <title>Chitinophaga sp. G-6-1-13 sp. nov., isolated from soil.</title>
        <authorList>
            <person name="Dahal R.H."/>
            <person name="Chaudhary D.K."/>
        </authorList>
    </citation>
    <scope>NUCLEOTIDE SEQUENCE [LARGE SCALE GENOMIC DNA]</scope>
    <source>
        <strain evidence="2 3">G-6-1-13</strain>
    </source>
</reference>
<dbReference type="Proteomes" id="UP000583266">
    <property type="component" value="Unassembled WGS sequence"/>
</dbReference>
<dbReference type="EMBL" id="JABBGC010000002">
    <property type="protein sequence ID" value="NML39752.1"/>
    <property type="molecule type" value="Genomic_DNA"/>
</dbReference>
<gene>
    <name evidence="2" type="ORF">HHL17_21315</name>
</gene>
<name>A0A848GRN8_9BACT</name>
<dbReference type="InterPro" id="IPR007768">
    <property type="entry name" value="Suppressor_of_fused"/>
</dbReference>
<dbReference type="RefSeq" id="WP_169226810.1">
    <property type="nucleotide sequence ID" value="NZ_JABBGC010000002.1"/>
</dbReference>
<feature type="domain" description="Suppressor of fused-like" evidence="1">
    <location>
        <begin position="47"/>
        <end position="212"/>
    </location>
</feature>
<evidence type="ECO:0000259" key="1">
    <source>
        <dbReference type="Pfam" id="PF05076"/>
    </source>
</evidence>
<dbReference type="InterPro" id="IPR020941">
    <property type="entry name" value="SUFU-like_domain"/>
</dbReference>
<evidence type="ECO:0000313" key="2">
    <source>
        <dbReference type="EMBL" id="NML39752.1"/>
    </source>
</evidence>
<sequence>MNIEQYKQQFSEDDAVGWDCIDEAMGKLYPGQEPKHYAPGLYYALGGDNPLDGISVYESKDHLHFVTYGFSELYYDEEAAGGDHSKYGFELTFRLKKTGEADNHSWACNLLQNIAKYVFSSGRWFEAFHFMPANGPIRLEYNTDITALAFVSDPELGTIATPHGEVTFLQMVGITTKEYEALMQHPTTEECEKLIQQLKPNNELLITDLDRK</sequence>
<dbReference type="InterPro" id="IPR037181">
    <property type="entry name" value="SUFU_N"/>
</dbReference>
<evidence type="ECO:0000313" key="3">
    <source>
        <dbReference type="Proteomes" id="UP000583266"/>
    </source>
</evidence>
<dbReference type="GO" id="GO:0005737">
    <property type="term" value="C:cytoplasm"/>
    <property type="evidence" value="ECO:0007669"/>
    <property type="project" value="TreeGrafter"/>
</dbReference>
<dbReference type="AlphaFoldDB" id="A0A848GRN8"/>
<organism evidence="2 3">
    <name type="scientific">Chitinophaga fulva</name>
    <dbReference type="NCBI Taxonomy" id="2728842"/>
    <lineage>
        <taxon>Bacteria</taxon>
        <taxon>Pseudomonadati</taxon>
        <taxon>Bacteroidota</taxon>
        <taxon>Chitinophagia</taxon>
        <taxon>Chitinophagales</taxon>
        <taxon>Chitinophagaceae</taxon>
        <taxon>Chitinophaga</taxon>
    </lineage>
</organism>
<comment type="caution">
    <text evidence="2">The sequence shown here is derived from an EMBL/GenBank/DDBJ whole genome shotgun (WGS) entry which is preliminary data.</text>
</comment>
<proteinExistence type="predicted"/>
<accession>A0A848GRN8</accession>
<dbReference type="PANTHER" id="PTHR10928:SF2">
    <property type="entry name" value="SUPPRESSOR OF FUSED HOMOLOG"/>
    <property type="match status" value="1"/>
</dbReference>
<keyword evidence="3" id="KW-1185">Reference proteome</keyword>
<protein>
    <submittedName>
        <fullName evidence="2">Suppressor of fused domain protein</fullName>
    </submittedName>
</protein>
<dbReference type="Pfam" id="PF05076">
    <property type="entry name" value="SUFU"/>
    <property type="match status" value="1"/>
</dbReference>
<dbReference type="SUPFAM" id="SSF103359">
    <property type="entry name" value="Suppressor of Fused, N-terminal domain"/>
    <property type="match status" value="1"/>
</dbReference>